<protein>
    <recommendedName>
        <fullName evidence="2">UVR domain-containing protein</fullName>
    </recommendedName>
</protein>
<evidence type="ECO:0000259" key="2">
    <source>
        <dbReference type="Pfam" id="PF02151"/>
    </source>
</evidence>
<organism evidence="3">
    <name type="scientific">Lotharella globosa</name>
    <dbReference type="NCBI Taxonomy" id="91324"/>
    <lineage>
        <taxon>Eukaryota</taxon>
        <taxon>Sar</taxon>
        <taxon>Rhizaria</taxon>
        <taxon>Cercozoa</taxon>
        <taxon>Chlorarachniophyceae</taxon>
        <taxon>Lotharella</taxon>
    </lineage>
</organism>
<accession>A0A7S3YQC8</accession>
<dbReference type="AlphaFoldDB" id="A0A7S3YQC8"/>
<evidence type="ECO:0000313" key="3">
    <source>
        <dbReference type="EMBL" id="CAE0658665.1"/>
    </source>
</evidence>
<reference evidence="3" key="1">
    <citation type="submission" date="2021-01" db="EMBL/GenBank/DDBJ databases">
        <authorList>
            <person name="Corre E."/>
            <person name="Pelletier E."/>
            <person name="Niang G."/>
            <person name="Scheremetjew M."/>
            <person name="Finn R."/>
            <person name="Kale V."/>
            <person name="Holt S."/>
            <person name="Cochrane G."/>
            <person name="Meng A."/>
            <person name="Brown T."/>
            <person name="Cohen L."/>
        </authorList>
    </citation>
    <scope>NUCLEOTIDE SEQUENCE</scope>
    <source>
        <strain evidence="3">CCCM811</strain>
    </source>
</reference>
<dbReference type="EMBL" id="HBIV01013957">
    <property type="protein sequence ID" value="CAE0658665.1"/>
    <property type="molecule type" value="Transcribed_RNA"/>
</dbReference>
<feature type="domain" description="UVR" evidence="2">
    <location>
        <begin position="4"/>
        <end position="30"/>
    </location>
</feature>
<name>A0A7S3YQC8_9EUKA</name>
<evidence type="ECO:0000256" key="1">
    <source>
        <dbReference type="SAM" id="MobiDB-lite"/>
    </source>
</evidence>
<feature type="compositionally biased region" description="Basic and acidic residues" evidence="1">
    <location>
        <begin position="40"/>
        <end position="59"/>
    </location>
</feature>
<dbReference type="InterPro" id="IPR001943">
    <property type="entry name" value="UVR_dom"/>
</dbReference>
<sequence length="336" mass="37437">MVDIQFEKYDAVREEDFQRAQELKDQVDSIAAESGESAAEAERAALERRKREAVDREDYTEAQMVKQRLEALSRKPPMRKAAPSKPVSEGPPPPLRFDEQPWVGLIYLVSMYKSMDPMELVERLEYLRMMMSSVDITRHPKKELVCLIAATVEPSLMQESLDAIQKQIPEISAEHLSFDQLWLLGTSPQEIESRTLACRDMLLGVKNFTELLFYNPNLLDTSALSITLDELRRNAPEVSPPKWIERNLPPSRFSMPSPALRMFSLTDSAYDEAINSMAGKNVGGRSGFARALETTTGLSASDGLSAIDTALASGKRIGSFKDIGGDGAADDDFDVL</sequence>
<proteinExistence type="predicted"/>
<feature type="region of interest" description="Disordered" evidence="1">
    <location>
        <begin position="29"/>
        <end position="94"/>
    </location>
</feature>
<gene>
    <name evidence="3" type="ORF">LGLO00237_LOCUS10237</name>
</gene>
<dbReference type="Pfam" id="PF02151">
    <property type="entry name" value="UVR"/>
    <property type="match status" value="1"/>
</dbReference>